<feature type="transmembrane region" description="Helical" evidence="2">
    <location>
        <begin position="140"/>
        <end position="157"/>
    </location>
</feature>
<feature type="transmembrane region" description="Helical" evidence="2">
    <location>
        <begin position="83"/>
        <end position="101"/>
    </location>
</feature>
<keyword evidence="2" id="KW-0812">Transmembrane</keyword>
<feature type="transmembrane region" description="Helical" evidence="2">
    <location>
        <begin position="273"/>
        <end position="296"/>
    </location>
</feature>
<feature type="transmembrane region" description="Helical" evidence="2">
    <location>
        <begin position="169"/>
        <end position="191"/>
    </location>
</feature>
<feature type="transmembrane region" description="Helical" evidence="2">
    <location>
        <begin position="782"/>
        <end position="805"/>
    </location>
</feature>
<feature type="transmembrane region" description="Helical" evidence="2">
    <location>
        <begin position="308"/>
        <end position="330"/>
    </location>
</feature>
<organism evidence="3 4">
    <name type="scientific">Triparma verrucosa</name>
    <dbReference type="NCBI Taxonomy" id="1606542"/>
    <lineage>
        <taxon>Eukaryota</taxon>
        <taxon>Sar</taxon>
        <taxon>Stramenopiles</taxon>
        <taxon>Ochrophyta</taxon>
        <taxon>Bolidophyceae</taxon>
        <taxon>Parmales</taxon>
        <taxon>Triparmaceae</taxon>
        <taxon>Triparma</taxon>
    </lineage>
</organism>
<dbReference type="AlphaFoldDB" id="A0A9W7BU31"/>
<feature type="transmembrane region" description="Helical" evidence="2">
    <location>
        <begin position="538"/>
        <end position="556"/>
    </location>
</feature>
<protein>
    <submittedName>
        <fullName evidence="3">Uncharacterized protein</fullName>
    </submittedName>
</protein>
<feature type="transmembrane region" description="Helical" evidence="2">
    <location>
        <begin position="666"/>
        <end position="694"/>
    </location>
</feature>
<feature type="transmembrane region" description="Helical" evidence="2">
    <location>
        <begin position="482"/>
        <end position="501"/>
    </location>
</feature>
<keyword evidence="2" id="KW-1133">Transmembrane helix</keyword>
<dbReference type="Proteomes" id="UP001165160">
    <property type="component" value="Unassembled WGS sequence"/>
</dbReference>
<feature type="transmembrane region" description="Helical" evidence="2">
    <location>
        <begin position="508"/>
        <end position="526"/>
    </location>
</feature>
<evidence type="ECO:0000256" key="2">
    <source>
        <dbReference type="SAM" id="Phobius"/>
    </source>
</evidence>
<reference evidence="4" key="1">
    <citation type="journal article" date="2023" name="Commun. Biol.">
        <title>Genome analysis of Parmales, the sister group of diatoms, reveals the evolutionary specialization of diatoms from phago-mixotrophs to photoautotrophs.</title>
        <authorList>
            <person name="Ban H."/>
            <person name="Sato S."/>
            <person name="Yoshikawa S."/>
            <person name="Yamada K."/>
            <person name="Nakamura Y."/>
            <person name="Ichinomiya M."/>
            <person name="Sato N."/>
            <person name="Blanc-Mathieu R."/>
            <person name="Endo H."/>
            <person name="Kuwata A."/>
            <person name="Ogata H."/>
        </authorList>
    </citation>
    <scope>NUCLEOTIDE SEQUENCE [LARGE SCALE GENOMIC DNA]</scope>
    <source>
        <strain evidence="4">NIES 3699</strain>
    </source>
</reference>
<name>A0A9W7BU31_9STRA</name>
<comment type="caution">
    <text evidence="3">The sequence shown here is derived from an EMBL/GenBank/DDBJ whole genome shotgun (WGS) entry which is preliminary data.</text>
</comment>
<feature type="region of interest" description="Disordered" evidence="1">
    <location>
        <begin position="823"/>
        <end position="869"/>
    </location>
</feature>
<keyword evidence="2" id="KW-0472">Membrane</keyword>
<accession>A0A9W7BU31</accession>
<feature type="transmembrane region" description="Helical" evidence="2">
    <location>
        <begin position="631"/>
        <end position="654"/>
    </location>
</feature>
<dbReference type="EMBL" id="BRXX01000141">
    <property type="protein sequence ID" value="GMH93564.1"/>
    <property type="molecule type" value="Genomic_DNA"/>
</dbReference>
<feature type="transmembrane region" description="Helical" evidence="2">
    <location>
        <begin position="746"/>
        <end position="762"/>
    </location>
</feature>
<evidence type="ECO:0000256" key="1">
    <source>
        <dbReference type="SAM" id="MobiDB-lite"/>
    </source>
</evidence>
<feature type="transmembrane region" description="Helical" evidence="2">
    <location>
        <begin position="42"/>
        <end position="63"/>
    </location>
</feature>
<evidence type="ECO:0000313" key="3">
    <source>
        <dbReference type="EMBL" id="GMH93564.1"/>
    </source>
</evidence>
<feature type="transmembrane region" description="Helical" evidence="2">
    <location>
        <begin position="113"/>
        <end position="134"/>
    </location>
</feature>
<feature type="transmembrane region" description="Helical" evidence="2">
    <location>
        <begin position="336"/>
        <end position="356"/>
    </location>
</feature>
<feature type="transmembrane region" description="Helical" evidence="2">
    <location>
        <begin position="450"/>
        <end position="476"/>
    </location>
</feature>
<gene>
    <name evidence="3" type="ORF">TrVE_jg6860</name>
</gene>
<proteinExistence type="predicted"/>
<evidence type="ECO:0000313" key="4">
    <source>
        <dbReference type="Proteomes" id="UP001165160"/>
    </source>
</evidence>
<sequence>MSDTTTAAAASKSVSSLKGNIKSVQNKMENLGMLPKIEPVPWPTFIFLLVCVAVPPAGFTFAFSSMGKGIEWIEQHSEERDNMTSLLMMAIAGIMSLLYLLDFSHWTSKLGRFVRVSSLILVAIMMVICILFRARSSPHGLILLYSLGTAAWFIAMKHMFYNDIVFRNYIGWIAGPMFAASLITLSVWIYWVQSDPDNEWDDQMKVRLADKFKWYEELLETDYTDNKLEVCKGTDPDYPLKPCFVYNEETDDWFSDDCQRFCAKIYNGCNVSFFVWSTPLVIAVVLLFFSFICAFLNPQSSGSAPATFGKLFVMLLFGLWCTASLSGAGAGLTESFASFFLGAGVSISMILIATFGSQNVKDMDMLQNFKSKYAWAGDHMKAVLISTSSPIIGMYMCVSFLNQCVRKAGIFPCTLPIDKSKNEHKMWVTKAAHAQIVYFKKWDHSKTYTWAIMWGLAYMIMQVFAAKFTVLFLSWMKKESSSMSFAAVTAIIVGVGMFLFLLPPIPGVPIYLTGGLMLPTVGTGFGTADDGSNGEAQLPGGIVSAVAYTCMVGLILKLCACTLQQKAIGEPLGNRVWIRQLVSINSSTIRTMKLILKQEGLTVAKVAILVGGPDWPTSVLCGIMKLPLHQILLGTLPVFFLIVPTVLAGTFIWMSLLIDPVSQQPIYAWAGTVSTLFMVLAASVQSGSMVVAAYHLERAVSTRSDELTDIPIDQEVLDADNRNRARSLLYTQVTQWDQVPYFWKKFLHFGVFAQVVSCYITLGVKYSEPYTLTNTPDDLPGAWYTLLNGTGWLAMAFFFTAFFVWHQFKAWAYRRVDEWEKSGKPMPKVEEDGGEEEAGVVGGESSEEPKQVAMGGGSNKIVPEELIQE</sequence>
<keyword evidence="4" id="KW-1185">Reference proteome</keyword>